<protein>
    <recommendedName>
        <fullName evidence="10">Elongation of very long chain fatty acids protein</fullName>
        <ecNumber evidence="10">2.3.1.199</ecNumber>
    </recommendedName>
    <alternativeName>
        <fullName evidence="10">Very-long-chain 3-oxoacyl-CoA synthase</fullName>
    </alternativeName>
</protein>
<evidence type="ECO:0000256" key="10">
    <source>
        <dbReference type="RuleBase" id="RU361115"/>
    </source>
</evidence>
<keyword evidence="2 10" id="KW-0444">Lipid biosynthesis</keyword>
<feature type="transmembrane region" description="Helical" evidence="10">
    <location>
        <begin position="119"/>
        <end position="137"/>
    </location>
</feature>
<keyword evidence="4 10" id="KW-0812">Transmembrane</keyword>
<keyword evidence="5 10" id="KW-0276">Fatty acid metabolism</keyword>
<dbReference type="GO" id="GO:0019367">
    <property type="term" value="P:fatty acid elongation, saturated fatty acid"/>
    <property type="evidence" value="ECO:0007669"/>
    <property type="project" value="TreeGrafter"/>
</dbReference>
<proteinExistence type="inferred from homology"/>
<comment type="subcellular location">
    <subcellularLocation>
        <location evidence="1">Membrane</location>
        <topology evidence="1">Multi-pass membrane protein</topology>
    </subcellularLocation>
</comment>
<comment type="catalytic activity">
    <reaction evidence="10">
        <text>a very-long-chain acyl-CoA + malonyl-CoA + H(+) = a very-long-chain 3-oxoacyl-CoA + CO2 + CoA</text>
        <dbReference type="Rhea" id="RHEA:32727"/>
        <dbReference type="ChEBI" id="CHEBI:15378"/>
        <dbReference type="ChEBI" id="CHEBI:16526"/>
        <dbReference type="ChEBI" id="CHEBI:57287"/>
        <dbReference type="ChEBI" id="CHEBI:57384"/>
        <dbReference type="ChEBI" id="CHEBI:90725"/>
        <dbReference type="ChEBI" id="CHEBI:90736"/>
        <dbReference type="EC" id="2.3.1.199"/>
    </reaction>
</comment>
<dbReference type="AlphaFoldDB" id="A0A1J1J2N3"/>
<feature type="transmembrane region" description="Helical" evidence="10">
    <location>
        <begin position="212"/>
        <end position="231"/>
    </location>
</feature>
<dbReference type="GO" id="GO:0009922">
    <property type="term" value="F:fatty acid elongase activity"/>
    <property type="evidence" value="ECO:0007669"/>
    <property type="project" value="UniProtKB-EC"/>
</dbReference>
<feature type="transmembrane region" description="Helical" evidence="10">
    <location>
        <begin position="237"/>
        <end position="258"/>
    </location>
</feature>
<evidence type="ECO:0000256" key="9">
    <source>
        <dbReference type="ARBA" id="ARBA00023160"/>
    </source>
</evidence>
<dbReference type="Proteomes" id="UP000183832">
    <property type="component" value="Unassembled WGS sequence"/>
</dbReference>
<name>A0A1J1J2N3_9DIPT</name>
<dbReference type="PANTHER" id="PTHR11157">
    <property type="entry name" value="FATTY ACID ACYL TRANSFERASE-RELATED"/>
    <property type="match status" value="1"/>
</dbReference>
<evidence type="ECO:0000256" key="6">
    <source>
        <dbReference type="ARBA" id="ARBA00022989"/>
    </source>
</evidence>
<dbReference type="STRING" id="568069.A0A1J1J2N3"/>
<evidence type="ECO:0000256" key="7">
    <source>
        <dbReference type="ARBA" id="ARBA00023098"/>
    </source>
</evidence>
<dbReference type="EMBL" id="CVRI01000065">
    <property type="protein sequence ID" value="CRL05710.1"/>
    <property type="molecule type" value="Genomic_DNA"/>
</dbReference>
<evidence type="ECO:0000256" key="4">
    <source>
        <dbReference type="ARBA" id="ARBA00022692"/>
    </source>
</evidence>
<dbReference type="EC" id="2.3.1.199" evidence="10"/>
<evidence type="ECO:0000256" key="3">
    <source>
        <dbReference type="ARBA" id="ARBA00022679"/>
    </source>
</evidence>
<dbReference type="Pfam" id="PF01151">
    <property type="entry name" value="ELO"/>
    <property type="match status" value="1"/>
</dbReference>
<feature type="transmembrane region" description="Helical" evidence="10">
    <location>
        <begin position="149"/>
        <end position="167"/>
    </location>
</feature>
<evidence type="ECO:0000256" key="8">
    <source>
        <dbReference type="ARBA" id="ARBA00023136"/>
    </source>
</evidence>
<keyword evidence="12" id="KW-1185">Reference proteome</keyword>
<gene>
    <name evidence="11" type="ORF">CLUMA_CG018740</name>
</gene>
<organism evidence="11 12">
    <name type="scientific">Clunio marinus</name>
    <dbReference type="NCBI Taxonomy" id="568069"/>
    <lineage>
        <taxon>Eukaryota</taxon>
        <taxon>Metazoa</taxon>
        <taxon>Ecdysozoa</taxon>
        <taxon>Arthropoda</taxon>
        <taxon>Hexapoda</taxon>
        <taxon>Insecta</taxon>
        <taxon>Pterygota</taxon>
        <taxon>Neoptera</taxon>
        <taxon>Endopterygota</taxon>
        <taxon>Diptera</taxon>
        <taxon>Nematocera</taxon>
        <taxon>Chironomoidea</taxon>
        <taxon>Chironomidae</taxon>
        <taxon>Clunio</taxon>
    </lineage>
</organism>
<keyword evidence="9 10" id="KW-0275">Fatty acid biosynthesis</keyword>
<dbReference type="InterPro" id="IPR002076">
    <property type="entry name" value="ELO_fam"/>
</dbReference>
<feature type="transmembrane region" description="Helical" evidence="10">
    <location>
        <begin position="33"/>
        <end position="51"/>
    </location>
</feature>
<evidence type="ECO:0000313" key="11">
    <source>
        <dbReference type="EMBL" id="CRL05710.1"/>
    </source>
</evidence>
<evidence type="ECO:0000256" key="2">
    <source>
        <dbReference type="ARBA" id="ARBA00022516"/>
    </source>
</evidence>
<keyword evidence="8 10" id="KW-0472">Membrane</keyword>
<dbReference type="GO" id="GO:0005789">
    <property type="term" value="C:endoplasmic reticulum membrane"/>
    <property type="evidence" value="ECO:0007669"/>
    <property type="project" value="TreeGrafter"/>
</dbReference>
<reference evidence="11 12" key="1">
    <citation type="submission" date="2015-04" db="EMBL/GenBank/DDBJ databases">
        <authorList>
            <person name="Syromyatnikov M.Y."/>
            <person name="Popov V.N."/>
        </authorList>
    </citation>
    <scope>NUCLEOTIDE SEQUENCE [LARGE SCALE GENOMIC DNA]</scope>
</reference>
<evidence type="ECO:0000313" key="12">
    <source>
        <dbReference type="Proteomes" id="UP000183832"/>
    </source>
</evidence>
<dbReference type="GO" id="GO:0042761">
    <property type="term" value="P:very long-chain fatty acid biosynthetic process"/>
    <property type="evidence" value="ECO:0007669"/>
    <property type="project" value="TreeGrafter"/>
</dbReference>
<comment type="similarity">
    <text evidence="10">Belongs to the ELO family.</text>
</comment>
<feature type="transmembrane region" description="Helical" evidence="10">
    <location>
        <begin position="72"/>
        <end position="90"/>
    </location>
</feature>
<keyword evidence="3 10" id="KW-0808">Transferase</keyword>
<feature type="transmembrane region" description="Helical" evidence="10">
    <location>
        <begin position="173"/>
        <end position="192"/>
    </location>
</feature>
<dbReference type="PANTHER" id="PTHR11157:SF116">
    <property type="entry name" value="ELONGATION OF VERY LONG CHAIN FATTY ACIDS PROTEIN-RELATED"/>
    <property type="match status" value="1"/>
</dbReference>
<accession>A0A1J1J2N3</accession>
<keyword evidence="7 10" id="KW-0443">Lipid metabolism</keyword>
<keyword evidence="6 10" id="KW-1133">Transmembrane helix</keyword>
<dbReference type="GO" id="GO:0034626">
    <property type="term" value="P:fatty acid elongation, polyunsaturated fatty acid"/>
    <property type="evidence" value="ECO:0007669"/>
    <property type="project" value="TreeGrafter"/>
</dbReference>
<evidence type="ECO:0000256" key="1">
    <source>
        <dbReference type="ARBA" id="ARBA00004141"/>
    </source>
</evidence>
<dbReference type="GO" id="GO:0034625">
    <property type="term" value="P:fatty acid elongation, monounsaturated fatty acid"/>
    <property type="evidence" value="ECO:0007669"/>
    <property type="project" value="TreeGrafter"/>
</dbReference>
<sequence>MALVLKSTYLFIEKYSSVDIDSRIEHLPFMKNHWTLIGLLAAYLYFVNNIGRKLMENRKPFQLKTVMNIYNLFQIFINGYMMSTVIRHVLNVKNFDILCFPDAKLDNSVAGGKILFGHYLYFIVKVSDLLDTVFFILRKKNNQATFLHIYHHTLMIAFTYFTLKYVAGAGQMISIGFINSIVHVVMYGYYFLTSYKPELKHSIWWKKHITQLQLLQFMILTVHLAAPLFVTCYYPKPVLIVGVLQNFFMMSLFLDFYYKTYIHKKGTIKATSLT</sequence>
<dbReference type="GO" id="GO:0030148">
    <property type="term" value="P:sphingolipid biosynthetic process"/>
    <property type="evidence" value="ECO:0007669"/>
    <property type="project" value="TreeGrafter"/>
</dbReference>
<dbReference type="OrthoDB" id="434092at2759"/>
<evidence type="ECO:0000256" key="5">
    <source>
        <dbReference type="ARBA" id="ARBA00022832"/>
    </source>
</evidence>